<feature type="transmembrane region" description="Helical" evidence="3">
    <location>
        <begin position="35"/>
        <end position="63"/>
    </location>
</feature>
<dbReference type="InterPro" id="IPR003784">
    <property type="entry name" value="BioY"/>
</dbReference>
<name>A0ABU3P2A1_9FIRM</name>
<reference evidence="4 5" key="1">
    <citation type="submission" date="2023-07" db="EMBL/GenBank/DDBJ databases">
        <title>The novel representative of Negativicutes class, Anaeroselena agilis gen. nov. sp. nov.</title>
        <authorList>
            <person name="Prokofeva M.I."/>
            <person name="Elcheninov A.G."/>
            <person name="Klyukina A."/>
            <person name="Kublanov I.V."/>
            <person name="Frolov E.N."/>
            <person name="Podosokorskaya O.A."/>
        </authorList>
    </citation>
    <scope>NUCLEOTIDE SEQUENCE [LARGE SCALE GENOMIC DNA]</scope>
    <source>
        <strain evidence="4 5">4137-cl</strain>
    </source>
</reference>
<dbReference type="PANTHER" id="PTHR34295">
    <property type="entry name" value="BIOTIN TRANSPORTER BIOY"/>
    <property type="match status" value="1"/>
</dbReference>
<feature type="transmembrane region" description="Helical" evidence="3">
    <location>
        <begin position="149"/>
        <end position="170"/>
    </location>
</feature>
<proteinExistence type="inferred from homology"/>
<dbReference type="PANTHER" id="PTHR34295:SF1">
    <property type="entry name" value="BIOTIN TRANSPORTER BIOY"/>
    <property type="match status" value="1"/>
</dbReference>
<keyword evidence="2" id="KW-0813">Transport</keyword>
<feature type="transmembrane region" description="Helical" evidence="3">
    <location>
        <begin position="111"/>
        <end position="137"/>
    </location>
</feature>
<evidence type="ECO:0000313" key="4">
    <source>
        <dbReference type="EMBL" id="MDT8902762.1"/>
    </source>
</evidence>
<dbReference type="RefSeq" id="WP_413781235.1">
    <property type="nucleotide sequence ID" value="NZ_JAUOZS010000001.1"/>
</dbReference>
<dbReference type="Gene3D" id="1.10.1760.20">
    <property type="match status" value="1"/>
</dbReference>
<sequence length="185" mass="19699">MPIRNMTLAGLFAALIAISSQISVPIGPVPHTLQVFFVMLAGIILGGRWGFVSVLVWIALGAFGLPVFYQGKAGLMHILGPTGGFMFGFALCALLVGWLTGRARLGFGKTFLILLLGLAVIYAVGLTGFMASFAFFLKKPMGLDKALSLAVLPFLPFDAVKAALAAYVGVKVRRSLMMAGYIQER</sequence>
<keyword evidence="5" id="KW-1185">Reference proteome</keyword>
<comment type="similarity">
    <text evidence="1 2">Belongs to the BioY family.</text>
</comment>
<organism evidence="4 5">
    <name type="scientific">Anaeroselena agilis</name>
    <dbReference type="NCBI Taxonomy" id="3063788"/>
    <lineage>
        <taxon>Bacteria</taxon>
        <taxon>Bacillati</taxon>
        <taxon>Bacillota</taxon>
        <taxon>Negativicutes</taxon>
        <taxon>Acetonemataceae</taxon>
        <taxon>Anaeroselena</taxon>
    </lineage>
</organism>
<keyword evidence="2 3" id="KW-0472">Membrane</keyword>
<protein>
    <recommendedName>
        <fullName evidence="2">Biotin transporter</fullName>
    </recommendedName>
</protein>
<evidence type="ECO:0000256" key="1">
    <source>
        <dbReference type="ARBA" id="ARBA00010692"/>
    </source>
</evidence>
<keyword evidence="3" id="KW-0812">Transmembrane</keyword>
<comment type="subcellular location">
    <subcellularLocation>
        <location evidence="2">Cell membrane</location>
        <topology evidence="2">Multi-pass membrane protein</topology>
    </subcellularLocation>
</comment>
<dbReference type="PIRSF" id="PIRSF016661">
    <property type="entry name" value="BioY"/>
    <property type="match status" value="1"/>
</dbReference>
<evidence type="ECO:0000313" key="5">
    <source>
        <dbReference type="Proteomes" id="UP001254848"/>
    </source>
</evidence>
<keyword evidence="2" id="KW-1003">Cell membrane</keyword>
<accession>A0ABU3P2A1</accession>
<dbReference type="Pfam" id="PF02632">
    <property type="entry name" value="BioY"/>
    <property type="match status" value="1"/>
</dbReference>
<evidence type="ECO:0000256" key="2">
    <source>
        <dbReference type="PIRNR" id="PIRNR016661"/>
    </source>
</evidence>
<feature type="transmembrane region" description="Helical" evidence="3">
    <location>
        <begin position="75"/>
        <end position="99"/>
    </location>
</feature>
<gene>
    <name evidence="4" type="ORF">Q4T40_16095</name>
</gene>
<keyword evidence="3" id="KW-1133">Transmembrane helix</keyword>
<dbReference type="EMBL" id="JAUOZS010000001">
    <property type="protein sequence ID" value="MDT8902762.1"/>
    <property type="molecule type" value="Genomic_DNA"/>
</dbReference>
<evidence type="ECO:0000256" key="3">
    <source>
        <dbReference type="SAM" id="Phobius"/>
    </source>
</evidence>
<dbReference type="Proteomes" id="UP001254848">
    <property type="component" value="Unassembled WGS sequence"/>
</dbReference>
<comment type="caution">
    <text evidence="4">The sequence shown here is derived from an EMBL/GenBank/DDBJ whole genome shotgun (WGS) entry which is preliminary data.</text>
</comment>